<feature type="compositionally biased region" description="Gly residues" evidence="3">
    <location>
        <begin position="198"/>
        <end position="208"/>
    </location>
</feature>
<protein>
    <submittedName>
        <fullName evidence="5">Outer membrane protein TolC</fullName>
    </submittedName>
</protein>
<dbReference type="Gene3D" id="1.20.1600.10">
    <property type="entry name" value="Outer membrane efflux proteins (OEP)"/>
    <property type="match status" value="2"/>
</dbReference>
<dbReference type="InterPro" id="IPR003423">
    <property type="entry name" value="OMP_efflux"/>
</dbReference>
<dbReference type="InterPro" id="IPR010131">
    <property type="entry name" value="MdtP/NodT-like"/>
</dbReference>
<name>A0A1H3PH63_9BACT</name>
<gene>
    <name evidence="5" type="ORF">SAMN05444412_104267</name>
</gene>
<feature type="compositionally biased region" description="Low complexity" evidence="3">
    <location>
        <begin position="209"/>
        <end position="229"/>
    </location>
</feature>
<evidence type="ECO:0000256" key="3">
    <source>
        <dbReference type="SAM" id="MobiDB-lite"/>
    </source>
</evidence>
<dbReference type="PANTHER" id="PTHR30203">
    <property type="entry name" value="OUTER MEMBRANE CATION EFFLUX PROTEIN"/>
    <property type="match status" value="1"/>
</dbReference>
<dbReference type="EMBL" id="FNQC01000004">
    <property type="protein sequence ID" value="SDZ00476.1"/>
    <property type="molecule type" value="Genomic_DNA"/>
</dbReference>
<keyword evidence="2" id="KW-0175">Coiled coil</keyword>
<dbReference type="SUPFAM" id="SSF56954">
    <property type="entry name" value="Outer membrane efflux proteins (OEP)"/>
    <property type="match status" value="2"/>
</dbReference>
<organism evidence="5 6">
    <name type="scientific">Rhodonellum ikkaensis</name>
    <dbReference type="NCBI Taxonomy" id="336829"/>
    <lineage>
        <taxon>Bacteria</taxon>
        <taxon>Pseudomonadati</taxon>
        <taxon>Bacteroidota</taxon>
        <taxon>Cytophagia</taxon>
        <taxon>Cytophagales</taxon>
        <taxon>Cytophagaceae</taxon>
        <taxon>Rhodonellum</taxon>
    </lineage>
</organism>
<evidence type="ECO:0000313" key="6">
    <source>
        <dbReference type="Proteomes" id="UP000199663"/>
    </source>
</evidence>
<feature type="coiled-coil region" evidence="2">
    <location>
        <begin position="411"/>
        <end position="438"/>
    </location>
</feature>
<feature type="transmembrane region" description="Helical" evidence="4">
    <location>
        <begin position="12"/>
        <end position="32"/>
    </location>
</feature>
<dbReference type="Proteomes" id="UP000199663">
    <property type="component" value="Unassembled WGS sequence"/>
</dbReference>
<feature type="region of interest" description="Disordered" evidence="3">
    <location>
        <begin position="192"/>
        <end position="229"/>
    </location>
</feature>
<proteinExistence type="inferred from homology"/>
<evidence type="ECO:0000256" key="4">
    <source>
        <dbReference type="SAM" id="Phobius"/>
    </source>
</evidence>
<evidence type="ECO:0000313" key="5">
    <source>
        <dbReference type="EMBL" id="SDZ00476.1"/>
    </source>
</evidence>
<keyword evidence="4" id="KW-0812">Transmembrane</keyword>
<comment type="similarity">
    <text evidence="1">Belongs to the outer membrane factor (OMF) (TC 1.B.17) family.</text>
</comment>
<sequence length="490" mass="54347">MRRIKPNAMKSFGYFGLAWVIFLFGFNIPVVGQTKLDTYIQLASDQNPAVKASFTQYQAALEKVNQVGSLSNPELTMGVFLKPMETLMGNQRTEISLMQMFPWFGMLRTQKDEATLMAQAKYEEFRTGRNLLVYQVKATYYQIHQLEFEMKANRDNLEILQTMERLAIIKYQGGNVGQAAASVSGAVKKADSSVGSTSGSGMGMGGGAANAPASSSSSSTGMTSMGASSGSGKLTDVLRLQIQIKALESELRQLEANRPPLISRFNSLLNQAPKTVVELESEMLAKVLSLDAEAFLDSVLVNNPMVKMLEAEGLAYRKQAEMAKLEGKPMFGLGVNYMVFTPRPESGTIGGMDGMGYMPSGMGQNMVMPMVTLSLPIYRKKFKAMEKEAIIWRESNALQKEDIENTLTVQVEEITKDIRNTELRVELLMEQIALTQQTLEIMITAYATESSSFEEILTVQRELLDYRLSLANTIIEQYMGYAEIEQLLGY</sequence>
<keyword evidence="6" id="KW-1185">Reference proteome</keyword>
<reference evidence="5 6" key="1">
    <citation type="submission" date="2016-10" db="EMBL/GenBank/DDBJ databases">
        <authorList>
            <person name="Varghese N."/>
            <person name="Submissions S."/>
        </authorList>
    </citation>
    <scope>NUCLEOTIDE SEQUENCE [LARGE SCALE GENOMIC DNA]</scope>
    <source>
        <strain evidence="5 6">DSM 17997</strain>
    </source>
</reference>
<keyword evidence="4" id="KW-0472">Membrane</keyword>
<accession>A0A1H3PH63</accession>
<keyword evidence="4" id="KW-1133">Transmembrane helix</keyword>
<comment type="caution">
    <text evidence="5">The sequence shown here is derived from an EMBL/GenBank/DDBJ whole genome shotgun (WGS) entry which is preliminary data.</text>
</comment>
<evidence type="ECO:0000256" key="1">
    <source>
        <dbReference type="ARBA" id="ARBA00007613"/>
    </source>
</evidence>
<dbReference type="Pfam" id="PF02321">
    <property type="entry name" value="OEP"/>
    <property type="match status" value="1"/>
</dbReference>
<evidence type="ECO:0000256" key="2">
    <source>
        <dbReference type="SAM" id="Coils"/>
    </source>
</evidence>
<dbReference type="RefSeq" id="WP_019597937.1">
    <property type="nucleotide sequence ID" value="NZ_FNQC01000004.1"/>
</dbReference>